<dbReference type="Proteomes" id="UP000324800">
    <property type="component" value="Unassembled WGS sequence"/>
</dbReference>
<evidence type="ECO:0000313" key="1">
    <source>
        <dbReference type="EMBL" id="KAA6375807.1"/>
    </source>
</evidence>
<comment type="caution">
    <text evidence="1">The sequence shown here is derived from an EMBL/GenBank/DDBJ whole genome shotgun (WGS) entry which is preliminary data.</text>
</comment>
<accession>A0A5J4UZM3</accession>
<dbReference type="EMBL" id="SNRW01010974">
    <property type="protein sequence ID" value="KAA6375807.1"/>
    <property type="molecule type" value="Genomic_DNA"/>
</dbReference>
<reference evidence="1 2" key="1">
    <citation type="submission" date="2019-03" db="EMBL/GenBank/DDBJ databases">
        <title>Single cell metagenomics reveals metabolic interactions within the superorganism composed of flagellate Streblomastix strix and complex community of Bacteroidetes bacteria on its surface.</title>
        <authorList>
            <person name="Treitli S.C."/>
            <person name="Kolisko M."/>
            <person name="Husnik F."/>
            <person name="Keeling P."/>
            <person name="Hampl V."/>
        </authorList>
    </citation>
    <scope>NUCLEOTIDE SEQUENCE [LARGE SCALE GENOMIC DNA]</scope>
    <source>
        <strain evidence="1">ST1C</strain>
    </source>
</reference>
<gene>
    <name evidence="1" type="ORF">EZS28_028665</name>
</gene>
<organism evidence="1 2">
    <name type="scientific">Streblomastix strix</name>
    <dbReference type="NCBI Taxonomy" id="222440"/>
    <lineage>
        <taxon>Eukaryota</taxon>
        <taxon>Metamonada</taxon>
        <taxon>Preaxostyla</taxon>
        <taxon>Oxymonadida</taxon>
        <taxon>Streblomastigidae</taxon>
        <taxon>Streblomastix</taxon>
    </lineage>
</organism>
<proteinExistence type="predicted"/>
<dbReference type="AlphaFoldDB" id="A0A5J4UZM3"/>
<sequence length="52" mass="6136">MAWANKDELQTLMEQRDIYSFNQNGGIQELLHKLMTINEGLDQDTLLIEERQ</sequence>
<name>A0A5J4UZM3_9EUKA</name>
<feature type="non-terminal residue" evidence="1">
    <location>
        <position position="52"/>
    </location>
</feature>
<evidence type="ECO:0000313" key="2">
    <source>
        <dbReference type="Proteomes" id="UP000324800"/>
    </source>
</evidence>
<protein>
    <submittedName>
        <fullName evidence="1">Uncharacterized protein</fullName>
    </submittedName>
</protein>